<dbReference type="STRING" id="716816.BST96_12510"/>
<dbReference type="Gene3D" id="3.30.300.90">
    <property type="entry name" value="BolA-like"/>
    <property type="match status" value="1"/>
</dbReference>
<dbReference type="InterPro" id="IPR036065">
    <property type="entry name" value="BolA-like_sf"/>
</dbReference>
<proteinExistence type="inferred from homology"/>
<reference evidence="3 4" key="1">
    <citation type="submission" date="2016-11" db="EMBL/GenBank/DDBJ databases">
        <title>Trade-off between light-utilization and light-protection in marine flavobacteria.</title>
        <authorList>
            <person name="Kumagai Y."/>
        </authorList>
    </citation>
    <scope>NUCLEOTIDE SEQUENCE [LARGE SCALE GENOMIC DNA]</scope>
    <source>
        <strain evidence="3 4">NBRC 107125</strain>
    </source>
</reference>
<dbReference type="KEGG" id="osg:BST96_12510"/>
<dbReference type="PIRSF" id="PIRSF003113">
    <property type="entry name" value="BolA"/>
    <property type="match status" value="1"/>
</dbReference>
<keyword evidence="4" id="KW-1185">Reference proteome</keyword>
<evidence type="ECO:0000313" key="3">
    <source>
        <dbReference type="EMBL" id="ARN74865.1"/>
    </source>
</evidence>
<dbReference type="InterPro" id="IPR002634">
    <property type="entry name" value="BolA"/>
</dbReference>
<evidence type="ECO:0000256" key="1">
    <source>
        <dbReference type="ARBA" id="ARBA00005578"/>
    </source>
</evidence>
<evidence type="ECO:0000313" key="4">
    <source>
        <dbReference type="Proteomes" id="UP000193450"/>
    </source>
</evidence>
<dbReference type="InterPro" id="IPR050961">
    <property type="entry name" value="BolA/IbaG_stress_morph_reg"/>
</dbReference>
<dbReference type="RefSeq" id="WP_085759031.1">
    <property type="nucleotide sequence ID" value="NZ_CP019343.1"/>
</dbReference>
<dbReference type="PANTHER" id="PTHR46229:SF4">
    <property type="entry name" value="ACID STRESS PROTEIN IBAG"/>
    <property type="match status" value="1"/>
</dbReference>
<dbReference type="Proteomes" id="UP000193450">
    <property type="component" value="Chromosome"/>
</dbReference>
<dbReference type="GO" id="GO:0051301">
    <property type="term" value="P:cell division"/>
    <property type="evidence" value="ECO:0007669"/>
    <property type="project" value="UniProtKB-KW"/>
</dbReference>
<dbReference type="AlphaFoldDB" id="A0A1X9NG70"/>
<gene>
    <name evidence="3" type="ORF">BST96_12510</name>
</gene>
<keyword evidence="3" id="KW-0131">Cell cycle</keyword>
<keyword evidence="3" id="KW-0132">Cell division</keyword>
<name>A0A1X9NG70_9GAMM</name>
<dbReference type="PANTHER" id="PTHR46229">
    <property type="entry name" value="BOLA TRANSCRIPTION REGULATOR"/>
    <property type="match status" value="1"/>
</dbReference>
<evidence type="ECO:0000256" key="2">
    <source>
        <dbReference type="RuleBase" id="RU003860"/>
    </source>
</evidence>
<protein>
    <submittedName>
        <fullName evidence="3">Cell division protein BolA</fullName>
    </submittedName>
</protein>
<dbReference type="EMBL" id="CP019343">
    <property type="protein sequence ID" value="ARN74865.1"/>
    <property type="molecule type" value="Genomic_DNA"/>
</dbReference>
<dbReference type="Pfam" id="PF01722">
    <property type="entry name" value="BolA"/>
    <property type="match status" value="1"/>
</dbReference>
<sequence>MEPENVKQLLQAHLDDCDIEVAGDGRHFDITVVGDVFEGLNAVKKQQLVYAALNPQIADGSIHAVNMKTFTRAEWQQNN</sequence>
<dbReference type="SUPFAM" id="SSF82657">
    <property type="entry name" value="BolA-like"/>
    <property type="match status" value="1"/>
</dbReference>
<accession>A0A1X9NG70</accession>
<organism evidence="3 4">
    <name type="scientific">Oceanicoccus sagamiensis</name>
    <dbReference type="NCBI Taxonomy" id="716816"/>
    <lineage>
        <taxon>Bacteria</taxon>
        <taxon>Pseudomonadati</taxon>
        <taxon>Pseudomonadota</taxon>
        <taxon>Gammaproteobacteria</taxon>
        <taxon>Cellvibrionales</taxon>
        <taxon>Spongiibacteraceae</taxon>
        <taxon>Oceanicoccus</taxon>
    </lineage>
</organism>
<comment type="similarity">
    <text evidence="1 2">Belongs to the BolA/IbaG family.</text>
</comment>
<dbReference type="OrthoDB" id="9812890at2"/>